<dbReference type="OrthoDB" id="9808948at2"/>
<feature type="signal peptide" evidence="2">
    <location>
        <begin position="1"/>
        <end position="19"/>
    </location>
</feature>
<protein>
    <submittedName>
        <fullName evidence="5">Polysaccharide biosynthesis/export protein</fullName>
    </submittedName>
</protein>
<dbReference type="PANTHER" id="PTHR33619:SF3">
    <property type="entry name" value="POLYSACCHARIDE EXPORT PROTEIN GFCE-RELATED"/>
    <property type="match status" value="1"/>
</dbReference>
<dbReference type="Pfam" id="PF02563">
    <property type="entry name" value="Poly_export"/>
    <property type="match status" value="1"/>
</dbReference>
<reference evidence="5 6" key="1">
    <citation type="submission" date="2016-10" db="EMBL/GenBank/DDBJ databases">
        <authorList>
            <person name="de Groot N.N."/>
        </authorList>
    </citation>
    <scope>NUCLEOTIDE SEQUENCE [LARGE SCALE GENOMIC DNA]</scope>
    <source>
        <strain evidence="5">MBHS1</strain>
    </source>
</reference>
<keyword evidence="6" id="KW-1185">Reference proteome</keyword>
<dbReference type="PANTHER" id="PTHR33619">
    <property type="entry name" value="POLYSACCHARIDE EXPORT PROTEIN GFCE-RELATED"/>
    <property type="match status" value="1"/>
</dbReference>
<name>A0A1H6FHT1_9GAMM</name>
<dbReference type="EMBL" id="FMSV02000553">
    <property type="protein sequence ID" value="SEH08564.1"/>
    <property type="molecule type" value="Genomic_DNA"/>
</dbReference>
<feature type="chain" id="PRO_5014699300" evidence="2">
    <location>
        <begin position="20"/>
        <end position="191"/>
    </location>
</feature>
<dbReference type="Gene3D" id="3.30.1950.10">
    <property type="entry name" value="wza like domain"/>
    <property type="match status" value="1"/>
</dbReference>
<evidence type="ECO:0000259" key="3">
    <source>
        <dbReference type="Pfam" id="PF02563"/>
    </source>
</evidence>
<dbReference type="InterPro" id="IPR019554">
    <property type="entry name" value="Soluble_ligand-bd"/>
</dbReference>
<sequence length="191" mass="21171">MRILWICLCMINWLLTAYHAPVFAEGIKKIELSTAESVLSSYHLGSGDKIKIHVFGEDELSTEVRLSDAGTISYTFLGELQVKGLTTGQLQNKITSALDGDYLINPRVSVTVLEYRQFFIHGEVKQPGGYPYIPGLTIRKAVSIAGGFTDYASENVIGLIQESDKTRKEQKVTQDSKVLPGDIINIKESLF</sequence>
<feature type="domain" description="Soluble ligand binding" evidence="4">
    <location>
        <begin position="118"/>
        <end position="159"/>
    </location>
</feature>
<gene>
    <name evidence="5" type="ORF">MBHS_04456</name>
</gene>
<evidence type="ECO:0000259" key="4">
    <source>
        <dbReference type="Pfam" id="PF10531"/>
    </source>
</evidence>
<evidence type="ECO:0000256" key="2">
    <source>
        <dbReference type="SAM" id="SignalP"/>
    </source>
</evidence>
<dbReference type="Pfam" id="PF10531">
    <property type="entry name" value="SLBB"/>
    <property type="match status" value="1"/>
</dbReference>
<proteinExistence type="predicted"/>
<dbReference type="InterPro" id="IPR049712">
    <property type="entry name" value="Poly_export"/>
</dbReference>
<organism evidence="5 6">
    <name type="scientific">Candidatus Venteria ishoeyi</name>
    <dbReference type="NCBI Taxonomy" id="1899563"/>
    <lineage>
        <taxon>Bacteria</taxon>
        <taxon>Pseudomonadati</taxon>
        <taxon>Pseudomonadota</taxon>
        <taxon>Gammaproteobacteria</taxon>
        <taxon>Thiotrichales</taxon>
        <taxon>Thiotrichaceae</taxon>
        <taxon>Venteria</taxon>
    </lineage>
</organism>
<keyword evidence="1 2" id="KW-0732">Signal</keyword>
<dbReference type="AlphaFoldDB" id="A0A1H6FHT1"/>
<evidence type="ECO:0000313" key="6">
    <source>
        <dbReference type="Proteomes" id="UP000236724"/>
    </source>
</evidence>
<dbReference type="Proteomes" id="UP000236724">
    <property type="component" value="Unassembled WGS sequence"/>
</dbReference>
<feature type="domain" description="Polysaccharide export protein N-terminal" evidence="3">
    <location>
        <begin position="40"/>
        <end position="112"/>
    </location>
</feature>
<dbReference type="GO" id="GO:0015159">
    <property type="term" value="F:polysaccharide transmembrane transporter activity"/>
    <property type="evidence" value="ECO:0007669"/>
    <property type="project" value="InterPro"/>
</dbReference>
<evidence type="ECO:0000256" key="1">
    <source>
        <dbReference type="ARBA" id="ARBA00022729"/>
    </source>
</evidence>
<evidence type="ECO:0000313" key="5">
    <source>
        <dbReference type="EMBL" id="SEH08564.1"/>
    </source>
</evidence>
<accession>A0A1H6FHT1</accession>
<dbReference type="InterPro" id="IPR003715">
    <property type="entry name" value="Poly_export_N"/>
</dbReference>